<dbReference type="PROSITE" id="PS01121">
    <property type="entry name" value="CASPASE_HIS"/>
    <property type="match status" value="1"/>
</dbReference>
<name>A0A921ZTE9_MANSE</name>
<dbReference type="GO" id="GO:0006508">
    <property type="term" value="P:proteolysis"/>
    <property type="evidence" value="ECO:0007669"/>
    <property type="project" value="InterPro"/>
</dbReference>
<feature type="compositionally biased region" description="Polar residues" evidence="1">
    <location>
        <begin position="1"/>
        <end position="22"/>
    </location>
</feature>
<organism evidence="3 4">
    <name type="scientific">Manduca sexta</name>
    <name type="common">Tobacco hawkmoth</name>
    <name type="synonym">Tobacco hornworm</name>
    <dbReference type="NCBI Taxonomy" id="7130"/>
    <lineage>
        <taxon>Eukaryota</taxon>
        <taxon>Metazoa</taxon>
        <taxon>Ecdysozoa</taxon>
        <taxon>Arthropoda</taxon>
        <taxon>Hexapoda</taxon>
        <taxon>Insecta</taxon>
        <taxon>Pterygota</taxon>
        <taxon>Neoptera</taxon>
        <taxon>Endopterygota</taxon>
        <taxon>Lepidoptera</taxon>
        <taxon>Glossata</taxon>
        <taxon>Ditrysia</taxon>
        <taxon>Bombycoidea</taxon>
        <taxon>Sphingidae</taxon>
        <taxon>Sphinginae</taxon>
        <taxon>Sphingini</taxon>
        <taxon>Manduca</taxon>
    </lineage>
</organism>
<protein>
    <recommendedName>
        <fullName evidence="2">Caspase family p20 domain-containing protein</fullName>
    </recommendedName>
</protein>
<dbReference type="InterPro" id="IPR011600">
    <property type="entry name" value="Pept_C14_caspase"/>
</dbReference>
<dbReference type="EMBL" id="JH668870">
    <property type="protein sequence ID" value="KAG6462617.1"/>
    <property type="molecule type" value="Genomic_DNA"/>
</dbReference>
<feature type="region of interest" description="Disordered" evidence="1">
    <location>
        <begin position="1"/>
        <end position="24"/>
    </location>
</feature>
<dbReference type="InterPro" id="IPR002398">
    <property type="entry name" value="Pept_C14"/>
</dbReference>
<evidence type="ECO:0000256" key="1">
    <source>
        <dbReference type="SAM" id="MobiDB-lite"/>
    </source>
</evidence>
<dbReference type="PANTHER" id="PTHR10454">
    <property type="entry name" value="CASPASE"/>
    <property type="match status" value="1"/>
</dbReference>
<dbReference type="AlphaFoldDB" id="A0A921ZTE9"/>
<evidence type="ECO:0000313" key="3">
    <source>
        <dbReference type="EMBL" id="KAG6462617.1"/>
    </source>
</evidence>
<keyword evidence="4" id="KW-1185">Reference proteome</keyword>
<reference evidence="3" key="1">
    <citation type="journal article" date="2016" name="Insect Biochem. Mol. Biol.">
        <title>Multifaceted biological insights from a draft genome sequence of the tobacco hornworm moth, Manduca sexta.</title>
        <authorList>
            <person name="Kanost M.R."/>
            <person name="Arrese E.L."/>
            <person name="Cao X."/>
            <person name="Chen Y.R."/>
            <person name="Chellapilla S."/>
            <person name="Goldsmith M.R."/>
            <person name="Grosse-Wilde E."/>
            <person name="Heckel D.G."/>
            <person name="Herndon N."/>
            <person name="Jiang H."/>
            <person name="Papanicolaou A."/>
            <person name="Qu J."/>
            <person name="Soulages J.L."/>
            <person name="Vogel H."/>
            <person name="Walters J."/>
            <person name="Waterhouse R.M."/>
            <person name="Ahn S.J."/>
            <person name="Almeida F.C."/>
            <person name="An C."/>
            <person name="Aqrawi P."/>
            <person name="Bretschneider A."/>
            <person name="Bryant W.B."/>
            <person name="Bucks S."/>
            <person name="Chao H."/>
            <person name="Chevignon G."/>
            <person name="Christen J.M."/>
            <person name="Clarke D.F."/>
            <person name="Dittmer N.T."/>
            <person name="Ferguson L.C.F."/>
            <person name="Garavelou S."/>
            <person name="Gordon K.H.J."/>
            <person name="Gunaratna R.T."/>
            <person name="Han Y."/>
            <person name="Hauser F."/>
            <person name="He Y."/>
            <person name="Heidel-Fischer H."/>
            <person name="Hirsh A."/>
            <person name="Hu Y."/>
            <person name="Jiang H."/>
            <person name="Kalra D."/>
            <person name="Klinner C."/>
            <person name="Konig C."/>
            <person name="Kovar C."/>
            <person name="Kroll A.R."/>
            <person name="Kuwar S.S."/>
            <person name="Lee S.L."/>
            <person name="Lehman R."/>
            <person name="Li K."/>
            <person name="Li Z."/>
            <person name="Liang H."/>
            <person name="Lovelace S."/>
            <person name="Lu Z."/>
            <person name="Mansfield J.H."/>
            <person name="McCulloch K.J."/>
            <person name="Mathew T."/>
            <person name="Morton B."/>
            <person name="Muzny D.M."/>
            <person name="Neunemann D."/>
            <person name="Ongeri F."/>
            <person name="Pauchet Y."/>
            <person name="Pu L.L."/>
            <person name="Pyrousis I."/>
            <person name="Rao X.J."/>
            <person name="Redding A."/>
            <person name="Roesel C."/>
            <person name="Sanchez-Gracia A."/>
            <person name="Schaack S."/>
            <person name="Shukla A."/>
            <person name="Tetreau G."/>
            <person name="Wang Y."/>
            <person name="Xiong G.H."/>
            <person name="Traut W."/>
            <person name="Walsh T.K."/>
            <person name="Worley K.C."/>
            <person name="Wu D."/>
            <person name="Wu W."/>
            <person name="Wu Y.Q."/>
            <person name="Zhang X."/>
            <person name="Zou Z."/>
            <person name="Zucker H."/>
            <person name="Briscoe A.D."/>
            <person name="Burmester T."/>
            <person name="Clem R.J."/>
            <person name="Feyereisen R."/>
            <person name="Grimmelikhuijzen C.J.P."/>
            <person name="Hamodrakas S.J."/>
            <person name="Hansson B.S."/>
            <person name="Huguet E."/>
            <person name="Jermiin L.S."/>
            <person name="Lan Q."/>
            <person name="Lehman H.K."/>
            <person name="Lorenzen M."/>
            <person name="Merzendorfer H."/>
            <person name="Michalopoulos I."/>
            <person name="Morton D.B."/>
            <person name="Muthukrishnan S."/>
            <person name="Oakeshott J.G."/>
            <person name="Palmer W."/>
            <person name="Park Y."/>
            <person name="Passarelli A.L."/>
            <person name="Rozas J."/>
            <person name="Schwartz L.M."/>
            <person name="Smith W."/>
            <person name="Southgate A."/>
            <person name="Vilcinskas A."/>
            <person name="Vogt R."/>
            <person name="Wang P."/>
            <person name="Werren J."/>
            <person name="Yu X.Q."/>
            <person name="Zhou J.J."/>
            <person name="Brown S.J."/>
            <person name="Scherer S.E."/>
            <person name="Richards S."/>
            <person name="Blissard G.W."/>
        </authorList>
    </citation>
    <scope>NUCLEOTIDE SEQUENCE</scope>
</reference>
<dbReference type="Pfam" id="PF00656">
    <property type="entry name" value="Peptidase_C14"/>
    <property type="match status" value="1"/>
</dbReference>
<evidence type="ECO:0000313" key="4">
    <source>
        <dbReference type="Proteomes" id="UP000791440"/>
    </source>
</evidence>
<dbReference type="Proteomes" id="UP000791440">
    <property type="component" value="Unassembled WGS sequence"/>
</dbReference>
<dbReference type="GO" id="GO:0004197">
    <property type="term" value="F:cysteine-type endopeptidase activity"/>
    <property type="evidence" value="ECO:0007669"/>
    <property type="project" value="InterPro"/>
</dbReference>
<gene>
    <name evidence="3" type="ORF">O3G_MSEX013371</name>
</gene>
<dbReference type="InterPro" id="IPR016129">
    <property type="entry name" value="Caspase_his_AS"/>
</dbReference>
<dbReference type="PANTHER" id="PTHR10454:SF210">
    <property type="entry name" value="CASPASE-2"/>
    <property type="match status" value="1"/>
</dbReference>
<dbReference type="PROSITE" id="PS50208">
    <property type="entry name" value="CASPASE_P20"/>
    <property type="match status" value="1"/>
</dbReference>
<comment type="caution">
    <text evidence="3">The sequence shown here is derived from an EMBL/GenBank/DDBJ whole genome shotgun (WGS) entry which is preliminary data.</text>
</comment>
<dbReference type="InterPro" id="IPR001309">
    <property type="entry name" value="Pept_C14_p20"/>
</dbReference>
<reference evidence="3" key="2">
    <citation type="submission" date="2020-12" db="EMBL/GenBank/DDBJ databases">
        <authorList>
            <person name="Kanost M."/>
        </authorList>
    </citation>
    <scope>NUCLEOTIDE SEQUENCE</scope>
</reference>
<proteinExistence type="predicted"/>
<evidence type="ECO:0000259" key="2">
    <source>
        <dbReference type="PROSITE" id="PS50208"/>
    </source>
</evidence>
<feature type="domain" description="Caspase family p20" evidence="2">
    <location>
        <begin position="40"/>
        <end position="170"/>
    </location>
</feature>
<sequence length="170" mass="19019">MEPESTTDGSPMNQNPSNSRTTPFELPEINMDLLYYDTSKLRYLLVFNQVKFSKLSFFKKISHFHSAEPPSPRIGTNEDVEALNAVFSSLKFEVTVYDDLSRVQIMEVVKAFVERDHSDTSCVVVAILTHGNPGGELWAKDGPYNLSNVLTKFEGGNLVAIPKVFLVQVS</sequence>
<accession>A0A921ZTE9</accession>